<dbReference type="PANTHER" id="PTHR41523:SF8">
    <property type="entry name" value="ETHYLENE RESPONSE SENSOR PROTEIN"/>
    <property type="match status" value="1"/>
</dbReference>
<dbReference type="Pfam" id="PF12282">
    <property type="entry name" value="GAF_PdtaS"/>
    <property type="match status" value="1"/>
</dbReference>
<evidence type="ECO:0000256" key="7">
    <source>
        <dbReference type="ARBA" id="ARBA00022840"/>
    </source>
</evidence>
<dbReference type="Proteomes" id="UP000002247">
    <property type="component" value="Chromosome"/>
</dbReference>
<dbReference type="GO" id="GO:0005524">
    <property type="term" value="F:ATP binding"/>
    <property type="evidence" value="ECO:0007669"/>
    <property type="project" value="UniProtKB-KW"/>
</dbReference>
<dbReference type="HOGENOM" id="CLU_045351_1_0_11"/>
<organism evidence="9 10">
    <name type="scientific">Segniliparus rotundus (strain ATCC BAA-972 / CDC 1076 / CIP 108378 / DSM 44985 / JCM 13578)</name>
    <dbReference type="NCBI Taxonomy" id="640132"/>
    <lineage>
        <taxon>Bacteria</taxon>
        <taxon>Bacillati</taxon>
        <taxon>Actinomycetota</taxon>
        <taxon>Actinomycetes</taxon>
        <taxon>Mycobacteriales</taxon>
        <taxon>Segniliparaceae</taxon>
        <taxon>Segniliparus</taxon>
    </lineage>
</organism>
<dbReference type="RefSeq" id="WP_013139098.1">
    <property type="nucleotide sequence ID" value="NC_014168.1"/>
</dbReference>
<evidence type="ECO:0000313" key="10">
    <source>
        <dbReference type="Proteomes" id="UP000002247"/>
    </source>
</evidence>
<accession>D6Z9X8</accession>
<keyword evidence="3" id="KW-0597">Phosphoprotein</keyword>
<proteinExistence type="predicted"/>
<evidence type="ECO:0000256" key="3">
    <source>
        <dbReference type="ARBA" id="ARBA00022553"/>
    </source>
</evidence>
<comment type="catalytic activity">
    <reaction evidence="1">
        <text>ATP + protein L-histidine = ADP + protein N-phospho-L-histidine.</text>
        <dbReference type="EC" id="2.7.13.3"/>
    </reaction>
</comment>
<dbReference type="InterPro" id="IPR038424">
    <property type="entry name" value="H_kinase_PdtaS_GAF_sf"/>
</dbReference>
<gene>
    <name evidence="9" type="ordered locus">Srot_2196</name>
</gene>
<protein>
    <recommendedName>
        <fullName evidence="2">histidine kinase</fullName>
        <ecNumber evidence="2">2.7.13.3</ecNumber>
    </recommendedName>
</protein>
<reference evidence="9 10" key="1">
    <citation type="journal article" date="2010" name="Stand. Genomic Sci.">
        <title>Complete genome sequence of Segniliparus rotundus type strain (CDC 1076).</title>
        <authorList>
            <person name="Sikorski J."/>
            <person name="Lapidus A."/>
            <person name="Copeland A."/>
            <person name="Misra M."/>
            <person name="Glavina Del Rio T."/>
            <person name="Nolan M."/>
            <person name="Lucas S."/>
            <person name="Chen F."/>
            <person name="Tice H."/>
            <person name="Cheng J.F."/>
            <person name="Jando M."/>
            <person name="Schneider S."/>
            <person name="Bruce D."/>
            <person name="Goodwin L."/>
            <person name="Pitluck S."/>
            <person name="Liolios K."/>
            <person name="Mikhailova N."/>
            <person name="Pati A."/>
            <person name="Ivanova N."/>
            <person name="Mavromatis K."/>
            <person name="Chen A."/>
            <person name="Palaniappan K."/>
            <person name="Chertkov O."/>
            <person name="Land M."/>
            <person name="Hauser L."/>
            <person name="Chang Y.J."/>
            <person name="Jeffries C.D."/>
            <person name="Brettin T."/>
            <person name="Detter J.C."/>
            <person name="Han C."/>
            <person name="Rohde M."/>
            <person name="Goker M."/>
            <person name="Bristow J."/>
            <person name="Eisen J.A."/>
            <person name="Markowitz V."/>
            <person name="Hugenholtz P."/>
            <person name="Kyrpides N.C."/>
            <person name="Klenk H.P."/>
        </authorList>
    </citation>
    <scope>NUCLEOTIDE SEQUENCE [LARGE SCALE GENOMIC DNA]</scope>
    <source>
        <strain evidence="10">ATCC BAA-972 / CDC 1076 / CIP 108378 / DSM 44985 / JCM 13578</strain>
    </source>
</reference>
<evidence type="ECO:0000256" key="1">
    <source>
        <dbReference type="ARBA" id="ARBA00000085"/>
    </source>
</evidence>
<dbReference type="InterPro" id="IPR036890">
    <property type="entry name" value="HATPase_C_sf"/>
</dbReference>
<dbReference type="Gene3D" id="3.30.450.20">
    <property type="entry name" value="PAS domain"/>
    <property type="match status" value="1"/>
</dbReference>
<dbReference type="Gene3D" id="3.30.565.10">
    <property type="entry name" value="Histidine kinase-like ATPase, C-terminal domain"/>
    <property type="match status" value="1"/>
</dbReference>
<dbReference type="EC" id="2.7.13.3" evidence="2"/>
<evidence type="ECO:0000256" key="4">
    <source>
        <dbReference type="ARBA" id="ARBA00022679"/>
    </source>
</evidence>
<evidence type="ECO:0000256" key="2">
    <source>
        <dbReference type="ARBA" id="ARBA00012438"/>
    </source>
</evidence>
<dbReference type="Gene3D" id="3.30.450.280">
    <property type="entry name" value="GAF domain"/>
    <property type="match status" value="1"/>
</dbReference>
<dbReference type="PROSITE" id="PS50109">
    <property type="entry name" value="HIS_KIN"/>
    <property type="match status" value="1"/>
</dbReference>
<dbReference type="InterPro" id="IPR011495">
    <property type="entry name" value="Sig_transdc_His_kin_sub2_dim/P"/>
</dbReference>
<sequence length="512" mass="55598">MATLRRLLADRTTLAGAQAEHLQRLVVEWQLIADLAFADFLLWVRQDADTAPEGQDSDGDDPRERFVCVAQCRPTTATTLLPGDMVGTEVGEPLASQLRRGFVEGEIIEPEDPMWLEYVPTRREVIPVREGGEVIAVVSRYVNMLQPRSAGNLEMAYTSAADALCQMVCDGFFPDRSDKGPGPRAGDGFLRLAETGAITYSSPNASSALRRLGWEGTFMGSELVEIVRASVSGSLIAEETAAALTATLEGEVADARVEVESNGAVTSWRVIGLRQSDEMAGAVVLLRDVTELRHRERALISKDATIREIHHRVKNNLQSVSALLRMQARRTENLEARQALEDSVRRIGSIALVHDALSISSNEHVSVDDIVDKLIVMLSDLSAPGTSVVVRRQGRFGSLEAERAMSLTTVLTELAQNALEHAFKPGDSGEVVIGAERKGQWLSVQVADSGVGFPEGFDPKATKRLGLRIVATLAESELQASLELGRSELGGSSAKFDVPLRPVVDRRWAAGR</sequence>
<dbReference type="InterPro" id="IPR003594">
    <property type="entry name" value="HATPase_dom"/>
</dbReference>
<dbReference type="GO" id="GO:0004673">
    <property type="term" value="F:protein histidine kinase activity"/>
    <property type="evidence" value="ECO:0007669"/>
    <property type="project" value="UniProtKB-EC"/>
</dbReference>
<name>D6Z9X8_SEGRD</name>
<keyword evidence="5" id="KW-0547">Nucleotide-binding</keyword>
<dbReference type="SMART" id="SM00387">
    <property type="entry name" value="HATPase_c"/>
    <property type="match status" value="1"/>
</dbReference>
<evidence type="ECO:0000256" key="5">
    <source>
        <dbReference type="ARBA" id="ARBA00022741"/>
    </source>
</evidence>
<feature type="domain" description="Histidine kinase" evidence="8">
    <location>
        <begin position="308"/>
        <end position="502"/>
    </location>
</feature>
<keyword evidence="10" id="KW-1185">Reference proteome</keyword>
<keyword evidence="6 9" id="KW-0418">Kinase</keyword>
<dbReference type="Pfam" id="PF07568">
    <property type="entry name" value="HisKA_2"/>
    <property type="match status" value="1"/>
</dbReference>
<dbReference type="InterPro" id="IPR022066">
    <property type="entry name" value="PdtaS_GAF"/>
</dbReference>
<dbReference type="KEGG" id="srt:Srot_2196"/>
<evidence type="ECO:0000313" key="9">
    <source>
        <dbReference type="EMBL" id="ADG98648.1"/>
    </source>
</evidence>
<evidence type="ECO:0000256" key="6">
    <source>
        <dbReference type="ARBA" id="ARBA00022777"/>
    </source>
</evidence>
<evidence type="ECO:0000259" key="8">
    <source>
        <dbReference type="PROSITE" id="PS50109"/>
    </source>
</evidence>
<dbReference type="Pfam" id="PF02518">
    <property type="entry name" value="HATPase_c"/>
    <property type="match status" value="1"/>
</dbReference>
<dbReference type="eggNOG" id="COG3920">
    <property type="taxonomic scope" value="Bacteria"/>
</dbReference>
<dbReference type="STRING" id="640132.Srot_2196"/>
<dbReference type="SUPFAM" id="SSF55874">
    <property type="entry name" value="ATPase domain of HSP90 chaperone/DNA topoisomerase II/histidine kinase"/>
    <property type="match status" value="1"/>
</dbReference>
<dbReference type="InterPro" id="IPR005467">
    <property type="entry name" value="His_kinase_dom"/>
</dbReference>
<keyword evidence="4" id="KW-0808">Transferase</keyword>
<dbReference type="PANTHER" id="PTHR41523">
    <property type="entry name" value="TWO-COMPONENT SYSTEM SENSOR PROTEIN"/>
    <property type="match status" value="1"/>
</dbReference>
<dbReference type="AlphaFoldDB" id="D6Z9X8"/>
<dbReference type="EMBL" id="CP001958">
    <property type="protein sequence ID" value="ADG98648.1"/>
    <property type="molecule type" value="Genomic_DNA"/>
</dbReference>
<dbReference type="OrthoDB" id="9767435at2"/>
<keyword evidence="7" id="KW-0067">ATP-binding</keyword>